<dbReference type="Gene3D" id="3.75.10.10">
    <property type="entry name" value="L-arginine/glycine Amidinotransferase, Chain A"/>
    <property type="match status" value="1"/>
</dbReference>
<evidence type="ECO:0000256" key="1">
    <source>
        <dbReference type="SAM" id="MobiDB-lite"/>
    </source>
</evidence>
<dbReference type="RefSeq" id="WP_283427805.1">
    <property type="nucleotide sequence ID" value="NZ_FXTY01000011.1"/>
</dbReference>
<dbReference type="EMBL" id="FXTY01000011">
    <property type="protein sequence ID" value="SMP35102.1"/>
    <property type="molecule type" value="Genomic_DNA"/>
</dbReference>
<dbReference type="InterPro" id="IPR014541">
    <property type="entry name" value="Amdntrnsf_FN0238"/>
</dbReference>
<dbReference type="Pfam" id="PF19420">
    <property type="entry name" value="DDAH_eukar"/>
    <property type="match status" value="1"/>
</dbReference>
<organism evidence="2 3">
    <name type="scientific">Shimia sagamensis</name>
    <dbReference type="NCBI Taxonomy" id="1566352"/>
    <lineage>
        <taxon>Bacteria</taxon>
        <taxon>Pseudomonadati</taxon>
        <taxon>Pseudomonadota</taxon>
        <taxon>Alphaproteobacteria</taxon>
        <taxon>Rhodobacterales</taxon>
        <taxon>Roseobacteraceae</taxon>
    </lineage>
</organism>
<accession>A0ABY1PJM2</accession>
<dbReference type="PANTHER" id="PTHR43224">
    <property type="entry name" value="AMIDINOTRANSFERASE"/>
    <property type="match status" value="1"/>
</dbReference>
<protein>
    <recommendedName>
        <fullName evidence="4">Amidinotransferase</fullName>
    </recommendedName>
</protein>
<keyword evidence="3" id="KW-1185">Reference proteome</keyword>
<evidence type="ECO:0000313" key="3">
    <source>
        <dbReference type="Proteomes" id="UP001157961"/>
    </source>
</evidence>
<name>A0ABY1PJM2_9RHOB</name>
<reference evidence="2 3" key="1">
    <citation type="submission" date="2017-05" db="EMBL/GenBank/DDBJ databases">
        <authorList>
            <person name="Varghese N."/>
            <person name="Submissions S."/>
        </authorList>
    </citation>
    <scope>NUCLEOTIDE SEQUENCE [LARGE SCALE GENOMIC DNA]</scope>
    <source>
        <strain evidence="2 3">DSM 29734</strain>
    </source>
</reference>
<comment type="caution">
    <text evidence="2">The sequence shown here is derived from an EMBL/GenBank/DDBJ whole genome shotgun (WGS) entry which is preliminary data.</text>
</comment>
<dbReference type="NCBIfam" id="NF046062">
    <property type="entry name" value="citrull_CtlX"/>
    <property type="match status" value="1"/>
</dbReference>
<dbReference type="PIRSF" id="PIRSF028188">
    <property type="entry name" value="Amdntrnsf_FN0238"/>
    <property type="match status" value="1"/>
</dbReference>
<evidence type="ECO:0008006" key="4">
    <source>
        <dbReference type="Google" id="ProtNLM"/>
    </source>
</evidence>
<gene>
    <name evidence="2" type="ORF">SAMN06265373_11115</name>
</gene>
<dbReference type="Proteomes" id="UP001157961">
    <property type="component" value="Unassembled WGS sequence"/>
</dbReference>
<dbReference type="SUPFAM" id="SSF55909">
    <property type="entry name" value="Pentein"/>
    <property type="match status" value="1"/>
</dbReference>
<sequence length="307" mass="34107">MSPVQAPNAVVMIRPHNFRSNPETREDNAFQTGAEGENVAVQARNEFDSAVEQLRAAGVQVHVFEDESNQTPDSVFPNNWFSTHAGGHVAIYPMFAKNRQSERRIDVVEMLKRDYRVQDVIDFSGLEADGLALEGTGAMVLDHVERVAYTVESNRADPVILERFCTHFGYEPIAFEARDRFGNRVYHTNVLMGIGTHYALVCLDMIVDPNRRTMVQDRLVQSGREVIDLSEAQIEAFAGNAIELTGTTRVLALSKTAIDALQPDQITIIEKTAKLVPLSIPTIETAGGSVRCMLAGVHLTRRKSRIN</sequence>
<evidence type="ECO:0000313" key="2">
    <source>
        <dbReference type="EMBL" id="SMP35102.1"/>
    </source>
</evidence>
<feature type="region of interest" description="Disordered" evidence="1">
    <location>
        <begin position="1"/>
        <end position="28"/>
    </location>
</feature>
<proteinExistence type="predicted"/>
<dbReference type="PANTHER" id="PTHR43224:SF1">
    <property type="entry name" value="AMIDINOTRANSFERASE"/>
    <property type="match status" value="1"/>
</dbReference>